<organism evidence="1 2">
    <name type="scientific">Ectopseudomonas mendocina</name>
    <name type="common">Pseudomonas mendocina</name>
    <dbReference type="NCBI Taxonomy" id="300"/>
    <lineage>
        <taxon>Bacteria</taxon>
        <taxon>Pseudomonadati</taxon>
        <taxon>Pseudomonadota</taxon>
        <taxon>Gammaproteobacteria</taxon>
        <taxon>Pseudomonadales</taxon>
        <taxon>Pseudomonadaceae</taxon>
        <taxon>Ectopseudomonas</taxon>
    </lineage>
</organism>
<sequence length="88" mass="9694">MYQLADQVNGLFGEIYASIEEAEAALETLVLEHLDGEKEVVLIEIEQAAVRNCRDPLDLTEAELSALAGSRIRNSHSIEEVLEANLNV</sequence>
<evidence type="ECO:0000313" key="2">
    <source>
        <dbReference type="Proteomes" id="UP001476583"/>
    </source>
</evidence>
<reference evidence="1 2" key="1">
    <citation type="submission" date="2024-03" db="EMBL/GenBank/DDBJ databases">
        <title>Complete genome of BD2.</title>
        <authorList>
            <person name="Cao G."/>
        </authorList>
    </citation>
    <scope>NUCLEOTIDE SEQUENCE [LARGE SCALE GENOMIC DNA]</scope>
    <source>
        <strain evidence="1 2">BD2</strain>
    </source>
</reference>
<gene>
    <name evidence="1" type="ORF">WG219_10955</name>
</gene>
<name>A0ABZ2RBZ1_ECTME</name>
<evidence type="ECO:0000313" key="1">
    <source>
        <dbReference type="EMBL" id="WXL23877.1"/>
    </source>
</evidence>
<keyword evidence="2" id="KW-1185">Reference proteome</keyword>
<dbReference type="EMBL" id="CP148074">
    <property type="protein sequence ID" value="WXL23877.1"/>
    <property type="molecule type" value="Genomic_DNA"/>
</dbReference>
<proteinExistence type="predicted"/>
<accession>A0ABZ2RBZ1</accession>
<protein>
    <submittedName>
        <fullName evidence="1">Uncharacterized protein</fullName>
    </submittedName>
</protein>
<dbReference type="Proteomes" id="UP001476583">
    <property type="component" value="Chromosome"/>
</dbReference>